<accession>A0A9P6NLS0</accession>
<sequence>MYLSDYQSSYDRVSDVGVTIVSSSDSKNGTIEPIMYPPRQLSSKACFLLLTWGLLILFWTIFIIINSFGKEDRVTILFRKLFSLRTVRVCASKRVTLRLRSIKNVHIDQADLAPINFVSTNPSSTNIDGNEIEKAQGQVIEDEPTHTSSFQNTSCPYEEVIHIRHADFQG</sequence>
<feature type="transmembrane region" description="Helical" evidence="1">
    <location>
        <begin position="45"/>
        <end position="65"/>
    </location>
</feature>
<comment type="caution">
    <text evidence="2">The sequence shown here is derived from an EMBL/GenBank/DDBJ whole genome shotgun (WGS) entry which is preliminary data.</text>
</comment>
<evidence type="ECO:0000313" key="3">
    <source>
        <dbReference type="Proteomes" id="UP000886653"/>
    </source>
</evidence>
<proteinExistence type="predicted"/>
<keyword evidence="1" id="KW-1133">Transmembrane helix</keyword>
<organism evidence="2 3">
    <name type="scientific">Cronartium quercuum f. sp. fusiforme G11</name>
    <dbReference type="NCBI Taxonomy" id="708437"/>
    <lineage>
        <taxon>Eukaryota</taxon>
        <taxon>Fungi</taxon>
        <taxon>Dikarya</taxon>
        <taxon>Basidiomycota</taxon>
        <taxon>Pucciniomycotina</taxon>
        <taxon>Pucciniomycetes</taxon>
        <taxon>Pucciniales</taxon>
        <taxon>Coleosporiaceae</taxon>
        <taxon>Cronartium</taxon>
    </lineage>
</organism>
<dbReference type="Proteomes" id="UP000886653">
    <property type="component" value="Unassembled WGS sequence"/>
</dbReference>
<keyword evidence="3" id="KW-1185">Reference proteome</keyword>
<dbReference type="AlphaFoldDB" id="A0A9P6NLS0"/>
<evidence type="ECO:0000313" key="2">
    <source>
        <dbReference type="EMBL" id="KAG0146464.1"/>
    </source>
</evidence>
<keyword evidence="1" id="KW-0472">Membrane</keyword>
<keyword evidence="1" id="KW-0812">Transmembrane</keyword>
<evidence type="ECO:0000256" key="1">
    <source>
        <dbReference type="SAM" id="Phobius"/>
    </source>
</evidence>
<protein>
    <submittedName>
        <fullName evidence="2">Uncharacterized protein</fullName>
    </submittedName>
</protein>
<gene>
    <name evidence="2" type="ORF">CROQUDRAFT_657268</name>
</gene>
<name>A0A9P6NLS0_9BASI</name>
<dbReference type="EMBL" id="MU167260">
    <property type="protein sequence ID" value="KAG0146464.1"/>
    <property type="molecule type" value="Genomic_DNA"/>
</dbReference>
<reference evidence="2" key="1">
    <citation type="submission" date="2013-11" db="EMBL/GenBank/DDBJ databases">
        <title>Genome sequence of the fusiform rust pathogen reveals effectors for host alternation and coevolution with pine.</title>
        <authorList>
            <consortium name="DOE Joint Genome Institute"/>
            <person name="Smith K."/>
            <person name="Pendleton A."/>
            <person name="Kubisiak T."/>
            <person name="Anderson C."/>
            <person name="Salamov A."/>
            <person name="Aerts A."/>
            <person name="Riley R."/>
            <person name="Clum A."/>
            <person name="Lindquist E."/>
            <person name="Ence D."/>
            <person name="Campbell M."/>
            <person name="Kronenberg Z."/>
            <person name="Feau N."/>
            <person name="Dhillon B."/>
            <person name="Hamelin R."/>
            <person name="Burleigh J."/>
            <person name="Smith J."/>
            <person name="Yandell M."/>
            <person name="Nelson C."/>
            <person name="Grigoriev I."/>
            <person name="Davis J."/>
        </authorList>
    </citation>
    <scope>NUCLEOTIDE SEQUENCE</scope>
    <source>
        <strain evidence="2">G11</strain>
    </source>
</reference>